<dbReference type="EC" id="2.1.1.100" evidence="6"/>
<gene>
    <name evidence="6" type="ORF">P8935_07950</name>
</gene>
<dbReference type="PANTHER" id="PTHR12714">
    <property type="entry name" value="PROTEIN-S ISOPRENYLCYSTEINE O-METHYLTRANSFERASE"/>
    <property type="match status" value="1"/>
</dbReference>
<reference evidence="6" key="1">
    <citation type="submission" date="2023-03" db="EMBL/GenBank/DDBJ databases">
        <title>Edaphobacter sp.</title>
        <authorList>
            <person name="Huber K.J."/>
            <person name="Papendorf J."/>
            <person name="Pilke C."/>
            <person name="Bunk B."/>
            <person name="Sproeer C."/>
            <person name="Pester M."/>
        </authorList>
    </citation>
    <scope>NUCLEOTIDE SEQUENCE</scope>
    <source>
        <strain evidence="6">DSM 110680</strain>
    </source>
</reference>
<dbReference type="Gene3D" id="1.20.120.1630">
    <property type="match status" value="1"/>
</dbReference>
<name>A0AAU7DM62_9BACT</name>
<dbReference type="GO" id="GO:0004671">
    <property type="term" value="F:protein C-terminal S-isoprenylcysteine carboxyl O-methyltransferase activity"/>
    <property type="evidence" value="ECO:0007669"/>
    <property type="project" value="UniProtKB-EC"/>
</dbReference>
<keyword evidence="6" id="KW-0489">Methyltransferase</keyword>
<evidence type="ECO:0000256" key="3">
    <source>
        <dbReference type="ARBA" id="ARBA00022989"/>
    </source>
</evidence>
<protein>
    <submittedName>
        <fullName evidence="6">Isoprenylcysteine carboxylmethyltransferase family protein</fullName>
        <ecNumber evidence="6">2.1.1.100</ecNumber>
        <ecNumber evidence="6">2.1.1.334</ecNumber>
    </submittedName>
</protein>
<evidence type="ECO:0000256" key="2">
    <source>
        <dbReference type="ARBA" id="ARBA00022692"/>
    </source>
</evidence>
<sequence length="137" mass="15564">MKLNMITLAIIAVFAVLFFHQASGMPWTPSHIVGVAIAAPAVLLLILARLQLGRAFSVRAKASTLVTSGLYSRIRNPIYVFGSLFFVGIIIWTNRPWLLVGFVVLIPMQVYRSRKEAEVLETKFGDEYREYKQKTWF</sequence>
<evidence type="ECO:0000256" key="5">
    <source>
        <dbReference type="SAM" id="Phobius"/>
    </source>
</evidence>
<feature type="transmembrane region" description="Helical" evidence="5">
    <location>
        <begin position="34"/>
        <end position="52"/>
    </location>
</feature>
<comment type="subcellular location">
    <subcellularLocation>
        <location evidence="1">Endomembrane system</location>
        <topology evidence="1">Multi-pass membrane protein</topology>
    </subcellularLocation>
</comment>
<dbReference type="EC" id="2.1.1.334" evidence="6"/>
<accession>A0AAU7DM62</accession>
<evidence type="ECO:0000256" key="1">
    <source>
        <dbReference type="ARBA" id="ARBA00004127"/>
    </source>
</evidence>
<dbReference type="PANTHER" id="PTHR12714:SF9">
    <property type="entry name" value="PROTEIN-S-ISOPRENYLCYSTEINE O-METHYLTRANSFERASE"/>
    <property type="match status" value="1"/>
</dbReference>
<dbReference type="AlphaFoldDB" id="A0AAU7DM62"/>
<keyword evidence="4 5" id="KW-0472">Membrane</keyword>
<keyword evidence="6" id="KW-0808">Transferase</keyword>
<dbReference type="GO" id="GO:0012505">
    <property type="term" value="C:endomembrane system"/>
    <property type="evidence" value="ECO:0007669"/>
    <property type="project" value="UniProtKB-SubCell"/>
</dbReference>
<evidence type="ECO:0000256" key="4">
    <source>
        <dbReference type="ARBA" id="ARBA00023136"/>
    </source>
</evidence>
<dbReference type="InterPro" id="IPR007318">
    <property type="entry name" value="Phopholipid_MeTrfase"/>
</dbReference>
<dbReference type="GO" id="GO:0032259">
    <property type="term" value="P:methylation"/>
    <property type="evidence" value="ECO:0007669"/>
    <property type="project" value="UniProtKB-KW"/>
</dbReference>
<dbReference type="RefSeq" id="WP_348264453.1">
    <property type="nucleotide sequence ID" value="NZ_CP121196.1"/>
</dbReference>
<dbReference type="EMBL" id="CP121196">
    <property type="protein sequence ID" value="XBH19237.1"/>
    <property type="molecule type" value="Genomic_DNA"/>
</dbReference>
<keyword evidence="2 5" id="KW-0812">Transmembrane</keyword>
<keyword evidence="3 5" id="KW-1133">Transmembrane helix</keyword>
<proteinExistence type="predicted"/>
<dbReference type="Pfam" id="PF04191">
    <property type="entry name" value="PEMT"/>
    <property type="match status" value="1"/>
</dbReference>
<evidence type="ECO:0000313" key="6">
    <source>
        <dbReference type="EMBL" id="XBH19237.1"/>
    </source>
</evidence>
<organism evidence="6">
    <name type="scientific">Telmatobacter sp. DSM 110680</name>
    <dbReference type="NCBI Taxonomy" id="3036704"/>
    <lineage>
        <taxon>Bacteria</taxon>
        <taxon>Pseudomonadati</taxon>
        <taxon>Acidobacteriota</taxon>
        <taxon>Terriglobia</taxon>
        <taxon>Terriglobales</taxon>
        <taxon>Acidobacteriaceae</taxon>
        <taxon>Telmatobacter</taxon>
    </lineage>
</organism>